<keyword evidence="2" id="KW-0997">Cell inner membrane</keyword>
<dbReference type="PANTHER" id="PTHR35851:SF1">
    <property type="entry name" value="CELL DIVISION PROTEIN FTSQ"/>
    <property type="match status" value="1"/>
</dbReference>
<sequence length="239" mass="27185">MKGLKDILILMLISLCVLGLYAFAGARHMQRNLTDINISFTDYSDPLVSEINVNKLLIQKEDTLGKPYVENLDLNKSEMRLDAHPMIRTAEVSVDLNGRLDVLVEPRVPIARILGTTDVYLDKDNKIMPLSSEHSVLVPIVTGFKEAYQEELYAFLSDINEDPLLDMAITQVGFDKNGNVTLRLRAHDLKIQLGKIEGYDWKLQNFKAMLAKMEKDKTVDQVEKIDLRFNHQVIVVKKS</sequence>
<dbReference type="KEGG" id="nmf:NMS_0314"/>
<feature type="domain" description="Cell division protein FtsQ/DivIB C-terminal" evidence="7">
    <location>
        <begin position="118"/>
        <end position="228"/>
    </location>
</feature>
<dbReference type="PANTHER" id="PTHR35851">
    <property type="entry name" value="CELL DIVISION PROTEIN FTSQ"/>
    <property type="match status" value="1"/>
</dbReference>
<keyword evidence="1" id="KW-1003">Cell membrane</keyword>
<evidence type="ECO:0000256" key="6">
    <source>
        <dbReference type="ARBA" id="ARBA00023306"/>
    </source>
</evidence>
<dbReference type="Proteomes" id="UP000031760">
    <property type="component" value="Chromosome"/>
</dbReference>
<evidence type="ECO:0000259" key="7">
    <source>
        <dbReference type="Pfam" id="PF03799"/>
    </source>
</evidence>
<dbReference type="GO" id="GO:0090529">
    <property type="term" value="P:cell septum assembly"/>
    <property type="evidence" value="ECO:0007669"/>
    <property type="project" value="InterPro"/>
</dbReference>
<keyword evidence="5" id="KW-0472">Membrane</keyword>
<evidence type="ECO:0000256" key="1">
    <source>
        <dbReference type="ARBA" id="ARBA00022475"/>
    </source>
</evidence>
<keyword evidence="6" id="KW-0131">Cell cycle</keyword>
<evidence type="ECO:0000256" key="3">
    <source>
        <dbReference type="ARBA" id="ARBA00022618"/>
    </source>
</evidence>
<accession>W8VU61</accession>
<evidence type="ECO:0000256" key="2">
    <source>
        <dbReference type="ARBA" id="ARBA00022519"/>
    </source>
</evidence>
<dbReference type="InterPro" id="IPR045335">
    <property type="entry name" value="FtsQ_C_sf"/>
</dbReference>
<dbReference type="RefSeq" id="WP_041495060.1">
    <property type="nucleotide sequence ID" value="NZ_AP014548.1"/>
</dbReference>
<dbReference type="InterPro" id="IPR026579">
    <property type="entry name" value="FtsQ"/>
</dbReference>
<evidence type="ECO:0000256" key="4">
    <source>
        <dbReference type="ARBA" id="ARBA00022692"/>
    </source>
</evidence>
<dbReference type="EMBL" id="AP014548">
    <property type="protein sequence ID" value="BAO54323.1"/>
    <property type="molecule type" value="Genomic_DNA"/>
</dbReference>
<reference evidence="8 9" key="1">
    <citation type="journal article" date="2014" name="Proc. Natl. Acad. Sci. U.S.A.">
        <title>Functional characterization of flavobacteria rhodopsins reveals a unique class of light-driven chloride pump in bacteria.</title>
        <authorList>
            <person name="Yoshizawa S."/>
            <person name="Kumagai Y."/>
            <person name="Kim H."/>
            <person name="Ogura Y."/>
            <person name="Hayashi T."/>
            <person name="Iwasaki W."/>
            <person name="DeLong E.F."/>
            <person name="Kogure K."/>
        </authorList>
    </citation>
    <scope>NUCLEOTIDE SEQUENCE [LARGE SCALE GENOMIC DNA]</scope>
    <source>
        <strain evidence="8 9">S1-08</strain>
    </source>
</reference>
<keyword evidence="5" id="KW-1133">Transmembrane helix</keyword>
<protein>
    <submittedName>
        <fullName evidence="8">Cell division protein FtsQ</fullName>
    </submittedName>
</protein>
<keyword evidence="4" id="KW-0812">Transmembrane</keyword>
<dbReference type="HOGENOM" id="CLU_064655_1_1_10"/>
<dbReference type="STRING" id="1454201.NMS_0314"/>
<dbReference type="InterPro" id="IPR005548">
    <property type="entry name" value="Cell_div_FtsQ/DivIB_C"/>
</dbReference>
<organism evidence="8 9">
    <name type="scientific">Nonlabens marinus S1-08</name>
    <dbReference type="NCBI Taxonomy" id="1454201"/>
    <lineage>
        <taxon>Bacteria</taxon>
        <taxon>Pseudomonadati</taxon>
        <taxon>Bacteroidota</taxon>
        <taxon>Flavobacteriia</taxon>
        <taxon>Flavobacteriales</taxon>
        <taxon>Flavobacteriaceae</taxon>
        <taxon>Nonlabens</taxon>
    </lineage>
</organism>
<evidence type="ECO:0000313" key="9">
    <source>
        <dbReference type="Proteomes" id="UP000031760"/>
    </source>
</evidence>
<name>W8VU61_9FLAO</name>
<gene>
    <name evidence="8" type="ORF">NMS_0314</name>
</gene>
<dbReference type="AlphaFoldDB" id="W8VU61"/>
<keyword evidence="3 8" id="KW-0132">Cell division</keyword>
<dbReference type="Pfam" id="PF03799">
    <property type="entry name" value="FtsQ_DivIB_C"/>
    <property type="match status" value="1"/>
</dbReference>
<proteinExistence type="predicted"/>
<dbReference type="Gene3D" id="3.40.50.11690">
    <property type="entry name" value="Cell division protein FtsQ/DivIB"/>
    <property type="match status" value="1"/>
</dbReference>
<keyword evidence="9" id="KW-1185">Reference proteome</keyword>
<evidence type="ECO:0000256" key="5">
    <source>
        <dbReference type="ARBA" id="ARBA00022989"/>
    </source>
</evidence>
<evidence type="ECO:0000313" key="8">
    <source>
        <dbReference type="EMBL" id="BAO54323.1"/>
    </source>
</evidence>